<reference evidence="1 2" key="1">
    <citation type="submission" date="2018-11" db="EMBL/GenBank/DDBJ databases">
        <authorList>
            <consortium name="Pathogen Informatics"/>
        </authorList>
    </citation>
    <scope>NUCLEOTIDE SEQUENCE [LARGE SCALE GENOMIC DNA]</scope>
</reference>
<dbReference type="AlphaFoldDB" id="A0A3P7NNI5"/>
<dbReference type="Proteomes" id="UP000271889">
    <property type="component" value="Unassembled WGS sequence"/>
</dbReference>
<proteinExistence type="predicted"/>
<dbReference type="EMBL" id="UYRV01131202">
    <property type="protein sequence ID" value="VDN37218.1"/>
    <property type="molecule type" value="Genomic_DNA"/>
</dbReference>
<organism evidence="1 2">
    <name type="scientific">Cylicostephanus goldi</name>
    <name type="common">Nematode worm</name>
    <dbReference type="NCBI Taxonomy" id="71465"/>
    <lineage>
        <taxon>Eukaryota</taxon>
        <taxon>Metazoa</taxon>
        <taxon>Ecdysozoa</taxon>
        <taxon>Nematoda</taxon>
        <taxon>Chromadorea</taxon>
        <taxon>Rhabditida</taxon>
        <taxon>Rhabditina</taxon>
        <taxon>Rhabditomorpha</taxon>
        <taxon>Strongyloidea</taxon>
        <taxon>Strongylidae</taxon>
        <taxon>Cylicostephanus</taxon>
    </lineage>
</organism>
<keyword evidence="2" id="KW-1185">Reference proteome</keyword>
<name>A0A3P7NNI5_CYLGO</name>
<gene>
    <name evidence="1" type="ORF">CGOC_LOCUS13413</name>
</gene>
<evidence type="ECO:0000313" key="2">
    <source>
        <dbReference type="Proteomes" id="UP000271889"/>
    </source>
</evidence>
<protein>
    <submittedName>
        <fullName evidence="1">Uncharacterized protein</fullName>
    </submittedName>
</protein>
<accession>A0A3P7NNI5</accession>
<sequence length="37" mass="4004">MNGRTLVHVFIATFGVPKHVSKLLKMSFGTGETGLKT</sequence>
<evidence type="ECO:0000313" key="1">
    <source>
        <dbReference type="EMBL" id="VDN37218.1"/>
    </source>
</evidence>